<comment type="caution">
    <text evidence="2">The sequence shown here is derived from an EMBL/GenBank/DDBJ whole genome shotgun (WGS) entry which is preliminary data.</text>
</comment>
<evidence type="ECO:0000256" key="1">
    <source>
        <dbReference type="SAM" id="MobiDB-lite"/>
    </source>
</evidence>
<feature type="compositionally biased region" description="Polar residues" evidence="1">
    <location>
        <begin position="109"/>
        <end position="119"/>
    </location>
</feature>
<gene>
    <name evidence="2" type="ORF">PXEA_LOCUS398</name>
</gene>
<sequence>MTTGAFMSGTFSGAKVGDILSQRRLSSLPNAHSDSVRRAFQSPLPNELCRNRARLQTSSPSIGLPVEHPSSVSLSATRLIGIIEKVHPEDIFHGGSRKSGIILQSLQTGPPSRANNETLNGHDDSQSSSTTCTDELPLGWPTAKYLCTLSRESPAPCQRVPAMLPIPYRVQTAIQVCKFPFPNLQKCTCQDEFLNN</sequence>
<evidence type="ECO:0000313" key="3">
    <source>
        <dbReference type="Proteomes" id="UP000784294"/>
    </source>
</evidence>
<protein>
    <submittedName>
        <fullName evidence="2">Uncharacterized protein</fullName>
    </submittedName>
</protein>
<evidence type="ECO:0000313" key="2">
    <source>
        <dbReference type="EMBL" id="VEL06958.1"/>
    </source>
</evidence>
<name>A0A448WAB9_9PLAT</name>
<dbReference type="Proteomes" id="UP000784294">
    <property type="component" value="Unassembled WGS sequence"/>
</dbReference>
<dbReference type="AlphaFoldDB" id="A0A448WAB9"/>
<feature type="region of interest" description="Disordered" evidence="1">
    <location>
        <begin position="109"/>
        <end position="133"/>
    </location>
</feature>
<keyword evidence="3" id="KW-1185">Reference proteome</keyword>
<proteinExistence type="predicted"/>
<dbReference type="EMBL" id="CAAALY010000716">
    <property type="protein sequence ID" value="VEL06958.1"/>
    <property type="molecule type" value="Genomic_DNA"/>
</dbReference>
<reference evidence="2" key="1">
    <citation type="submission" date="2018-11" db="EMBL/GenBank/DDBJ databases">
        <authorList>
            <consortium name="Pathogen Informatics"/>
        </authorList>
    </citation>
    <scope>NUCLEOTIDE SEQUENCE</scope>
</reference>
<accession>A0A448WAB9</accession>
<organism evidence="2 3">
    <name type="scientific">Protopolystoma xenopodis</name>
    <dbReference type="NCBI Taxonomy" id="117903"/>
    <lineage>
        <taxon>Eukaryota</taxon>
        <taxon>Metazoa</taxon>
        <taxon>Spiralia</taxon>
        <taxon>Lophotrochozoa</taxon>
        <taxon>Platyhelminthes</taxon>
        <taxon>Monogenea</taxon>
        <taxon>Polyopisthocotylea</taxon>
        <taxon>Polystomatidea</taxon>
        <taxon>Polystomatidae</taxon>
        <taxon>Protopolystoma</taxon>
    </lineage>
</organism>